<keyword evidence="1" id="KW-0812">Transmembrane</keyword>
<feature type="transmembrane region" description="Helical" evidence="1">
    <location>
        <begin position="12"/>
        <end position="41"/>
    </location>
</feature>
<dbReference type="EMBL" id="JAMLJN010000014">
    <property type="protein sequence ID" value="MCL9771185.1"/>
    <property type="molecule type" value="Genomic_DNA"/>
</dbReference>
<organism evidence="2 3">
    <name type="scientific">Flavobacterium fragile</name>
    <dbReference type="NCBI Taxonomy" id="2949085"/>
    <lineage>
        <taxon>Bacteria</taxon>
        <taxon>Pseudomonadati</taxon>
        <taxon>Bacteroidota</taxon>
        <taxon>Flavobacteriia</taxon>
        <taxon>Flavobacteriales</taxon>
        <taxon>Flavobacteriaceae</taxon>
        <taxon>Flavobacterium</taxon>
    </lineage>
</organism>
<name>A0ABT0TJL6_9FLAO</name>
<sequence>MENQKLPNATIVLVLGILSVLTICCYGIFSIIFGVIGIILANQDSKLYHQNPTQYSNYNNTKVGKVLSIVGLTLGAIFLIIIIGMIAYLGEDGLLQMQEEMLRRQRLQ</sequence>
<dbReference type="RefSeq" id="WP_250583175.1">
    <property type="nucleotide sequence ID" value="NZ_JAMLJN010000014.1"/>
</dbReference>
<proteinExistence type="predicted"/>
<keyword evidence="3" id="KW-1185">Reference proteome</keyword>
<keyword evidence="1" id="KW-0472">Membrane</keyword>
<feature type="transmembrane region" description="Helical" evidence="1">
    <location>
        <begin position="66"/>
        <end position="89"/>
    </location>
</feature>
<comment type="caution">
    <text evidence="2">The sequence shown here is derived from an EMBL/GenBank/DDBJ whole genome shotgun (WGS) entry which is preliminary data.</text>
</comment>
<gene>
    <name evidence="2" type="ORF">NAT47_12250</name>
</gene>
<reference evidence="2 3" key="1">
    <citation type="submission" date="2022-05" db="EMBL/GenBank/DDBJ databases">
        <title>Flavobacterium sp., isolated from activated sludge.</title>
        <authorList>
            <person name="Ran Q."/>
        </authorList>
    </citation>
    <scope>NUCLEOTIDE SEQUENCE [LARGE SCALE GENOMIC DNA]</scope>
    <source>
        <strain evidence="2 3">HXWNR69</strain>
    </source>
</reference>
<protein>
    <submittedName>
        <fullName evidence="2">DUF4190 domain-containing protein</fullName>
    </submittedName>
</protein>
<dbReference type="NCBIfam" id="NF040945">
    <property type="entry name" value="CCC_membrane"/>
    <property type="match status" value="1"/>
</dbReference>
<keyword evidence="1" id="KW-1133">Transmembrane helix</keyword>
<evidence type="ECO:0000256" key="1">
    <source>
        <dbReference type="SAM" id="Phobius"/>
    </source>
</evidence>
<evidence type="ECO:0000313" key="2">
    <source>
        <dbReference type="EMBL" id="MCL9771185.1"/>
    </source>
</evidence>
<dbReference type="Pfam" id="PF07666">
    <property type="entry name" value="MpPF26"/>
    <property type="match status" value="1"/>
</dbReference>
<accession>A0ABT0TJL6</accession>
<evidence type="ECO:0000313" key="3">
    <source>
        <dbReference type="Proteomes" id="UP001203342"/>
    </source>
</evidence>
<dbReference type="Proteomes" id="UP001203342">
    <property type="component" value="Unassembled WGS sequence"/>
</dbReference>
<dbReference type="InterPro" id="IPR011655">
    <property type="entry name" value="MpPF26"/>
</dbReference>